<evidence type="ECO:0000259" key="7">
    <source>
        <dbReference type="Pfam" id="PF07195"/>
    </source>
</evidence>
<dbReference type="AlphaFoldDB" id="A0A410D787"/>
<evidence type="ECO:0000313" key="9">
    <source>
        <dbReference type="EMBL" id="QAA21966.1"/>
    </source>
</evidence>
<keyword evidence="5" id="KW-0964">Secreted</keyword>
<dbReference type="GO" id="GO:0009421">
    <property type="term" value="C:bacterial-type flagellum filament cap"/>
    <property type="evidence" value="ECO:0007669"/>
    <property type="project" value="InterPro"/>
</dbReference>
<dbReference type="EMBL" id="CP025688">
    <property type="protein sequence ID" value="QAA21966.1"/>
    <property type="molecule type" value="Genomic_DNA"/>
</dbReference>
<dbReference type="GO" id="GO:0005576">
    <property type="term" value="C:extracellular region"/>
    <property type="evidence" value="ECO:0007669"/>
    <property type="project" value="UniProtKB-SubCell"/>
</dbReference>
<evidence type="ECO:0000256" key="5">
    <source>
        <dbReference type="RuleBase" id="RU362066"/>
    </source>
</evidence>
<gene>
    <name evidence="9" type="ORF">C0674_04660</name>
    <name evidence="8" type="ORF">St703_09480</name>
</gene>
<feature type="domain" description="Flagellar hook-associated protein 2 C-terminal" evidence="7">
    <location>
        <begin position="351"/>
        <end position="613"/>
    </location>
</feature>
<evidence type="ECO:0000313" key="10">
    <source>
        <dbReference type="Proteomes" id="UP000285882"/>
    </source>
</evidence>
<reference evidence="9 10" key="1">
    <citation type="submission" date="2018-01" db="EMBL/GenBank/DDBJ databases">
        <title>Complete genome sequencing of Sporolactobacillus terrae DLG3.</title>
        <authorList>
            <person name="Nam Y.-D."/>
            <person name="Kang J."/>
            <person name="Chung W.-H."/>
        </authorList>
    </citation>
    <scope>NUCLEOTIDE SEQUENCE [LARGE SCALE GENOMIC DNA]</scope>
    <source>
        <strain evidence="9 10">DLG3</strain>
    </source>
</reference>
<evidence type="ECO:0000256" key="3">
    <source>
        <dbReference type="ARBA" id="ARBA00023054"/>
    </source>
</evidence>
<dbReference type="InterPro" id="IPR003481">
    <property type="entry name" value="FliD_N"/>
</dbReference>
<evidence type="ECO:0000256" key="4">
    <source>
        <dbReference type="ARBA" id="ARBA00023143"/>
    </source>
</evidence>
<organism evidence="8 11">
    <name type="scientific">Sporolactobacillus terrae</name>
    <dbReference type="NCBI Taxonomy" id="269673"/>
    <lineage>
        <taxon>Bacteria</taxon>
        <taxon>Bacillati</taxon>
        <taxon>Bacillota</taxon>
        <taxon>Bacilli</taxon>
        <taxon>Bacillales</taxon>
        <taxon>Sporolactobacillaceae</taxon>
        <taxon>Sporolactobacillus</taxon>
    </lineage>
</organism>
<keyword evidence="4 5" id="KW-0975">Bacterial flagellum</keyword>
<dbReference type="GO" id="GO:0009424">
    <property type="term" value="C:bacterial-type flagellum hook"/>
    <property type="evidence" value="ECO:0007669"/>
    <property type="project" value="UniProtKB-UniRule"/>
</dbReference>
<evidence type="ECO:0000256" key="2">
    <source>
        <dbReference type="ARBA" id="ARBA00011255"/>
    </source>
</evidence>
<dbReference type="PANTHER" id="PTHR30288">
    <property type="entry name" value="FLAGELLAR CAP/ASSEMBLY PROTEIN FLID"/>
    <property type="match status" value="1"/>
</dbReference>
<comment type="function">
    <text evidence="5">Required for morphogenesis and for the elongation of the flagellar filament by facilitating polymerization of the flagellin monomers at the tip of growing filament. Forms a capping structure, which prevents flagellin subunits (transported through the central channel of the flagellum) from leaking out without polymerization at the distal end.</text>
</comment>
<comment type="subcellular location">
    <subcellularLocation>
        <location evidence="5">Secreted</location>
    </subcellularLocation>
    <subcellularLocation>
        <location evidence="5">Bacterial flagellum</location>
    </subcellularLocation>
</comment>
<dbReference type="InterPro" id="IPR040026">
    <property type="entry name" value="FliD"/>
</dbReference>
<dbReference type="STRING" id="1449983.GCA_000647835_03237"/>
<dbReference type="Pfam" id="PF02465">
    <property type="entry name" value="FliD_N"/>
    <property type="match status" value="1"/>
</dbReference>
<dbReference type="Proteomes" id="UP000326951">
    <property type="component" value="Chromosome"/>
</dbReference>
<evidence type="ECO:0000313" key="8">
    <source>
        <dbReference type="EMBL" id="BBN98243.1"/>
    </source>
</evidence>
<dbReference type="InterPro" id="IPR010809">
    <property type="entry name" value="FliD_C"/>
</dbReference>
<reference evidence="8 11" key="2">
    <citation type="submission" date="2019-09" db="EMBL/GenBank/DDBJ databases">
        <title>Complete genome sequence of Sporolactobacillus terrae 70-3.</title>
        <authorList>
            <person name="Tanaka N."/>
            <person name="Shiwa Y."/>
            <person name="Fujita N."/>
            <person name="Tanasupawat S."/>
        </authorList>
    </citation>
    <scope>NUCLEOTIDE SEQUENCE [LARGE SCALE GENOMIC DNA]</scope>
    <source>
        <strain evidence="8 11">70-3</strain>
    </source>
</reference>
<dbReference type="GO" id="GO:0007155">
    <property type="term" value="P:cell adhesion"/>
    <property type="evidence" value="ECO:0007669"/>
    <property type="project" value="InterPro"/>
</dbReference>
<evidence type="ECO:0000259" key="6">
    <source>
        <dbReference type="Pfam" id="PF02465"/>
    </source>
</evidence>
<dbReference type="PANTHER" id="PTHR30288:SF0">
    <property type="entry name" value="FLAGELLAR HOOK-ASSOCIATED PROTEIN 2"/>
    <property type="match status" value="1"/>
</dbReference>
<dbReference type="RefSeq" id="WP_128166400.1">
    <property type="nucleotide sequence ID" value="NZ_AP021853.1"/>
</dbReference>
<feature type="domain" description="Flagellar hook-associated protein 2 N-terminal" evidence="6">
    <location>
        <begin position="31"/>
        <end position="127"/>
    </location>
</feature>
<evidence type="ECO:0000256" key="1">
    <source>
        <dbReference type="ARBA" id="ARBA00009764"/>
    </source>
</evidence>
<comment type="subunit">
    <text evidence="2 5">Homopentamer.</text>
</comment>
<name>A0A410D787_9BACL</name>
<comment type="similarity">
    <text evidence="1 5">Belongs to the FliD family.</text>
</comment>
<dbReference type="EMBL" id="AP021853">
    <property type="protein sequence ID" value="BBN98243.1"/>
    <property type="molecule type" value="Genomic_DNA"/>
</dbReference>
<protein>
    <recommendedName>
        <fullName evidence="5">Flagellar hook-associated protein 2</fullName>
        <shortName evidence="5">HAP2</shortName>
    </recommendedName>
    <alternativeName>
        <fullName evidence="5">Flagellar cap protein</fullName>
    </alternativeName>
</protein>
<dbReference type="Pfam" id="PF07195">
    <property type="entry name" value="FliD_C"/>
    <property type="match status" value="1"/>
</dbReference>
<sequence>MADSSSSSVSIDSINSMIGASNTSRVSGLSSGIDVDSIVAKLMTAESQPLVQMQQNLQLTEWQRDDYRSMNTLLSSLQAVTQNMKLKGAYLSKAVTSSNSSVISATAGATAGNATYTLNNIKLATAAYNLSDGPITDTTLDPSKSIWQLNETGAFNNSVVWTPKTVTDESQVITTDTTTVSLKNTGIEASSVIGTGKLSIGGDSSYTVTTDQNEYNSGNDKVVLLDSETGKLTFKTAIPKDTEIKASYTYNTVEFTMQTTGTDGSTKNQKTFTFGSSTSLNTILSTLSQSTIGVNAFYDQTNKQVMMTRTETGDLNSGAAEIQFVNPDGIPVTNDFLTQTLKMSTSNETKGTDAEYTINGFGTPSKSHSNIVNFGGVVATLQGNSNEPVTLKVTNDTEAVYKSISDFVDKYNDTIKQINDKISEKRNRSYAPLTDAQKSSMKDSDITNWTDKAKSGMLSNDSILSSALSQLRMDLYSPLGGASDTKMDQLSEIGISTSADYLDNGKLVIDEDKLKEALSTNPQAVMELFTKTGDTSSEQGIMQRLNTSLKNTMDRIEAKAGNNSMVYSQYSMGKSIDDMNDRINTFKLRLQDIQTRYYNQFNAMESAIQQANSQASYLSQFTSS</sequence>
<proteinExistence type="inferred from homology"/>
<dbReference type="GO" id="GO:0071973">
    <property type="term" value="P:bacterial-type flagellum-dependent cell motility"/>
    <property type="evidence" value="ECO:0007669"/>
    <property type="project" value="TreeGrafter"/>
</dbReference>
<keyword evidence="3" id="KW-0175">Coiled coil</keyword>
<keyword evidence="10" id="KW-1185">Reference proteome</keyword>
<accession>A0A410D787</accession>
<dbReference type="Proteomes" id="UP000285882">
    <property type="component" value="Chromosome"/>
</dbReference>
<evidence type="ECO:0000313" key="11">
    <source>
        <dbReference type="Proteomes" id="UP000326951"/>
    </source>
</evidence>